<dbReference type="AlphaFoldDB" id="C7M3U2"/>
<evidence type="ECO:0000313" key="5">
    <source>
        <dbReference type="Proteomes" id="UP000006650"/>
    </source>
</evidence>
<dbReference type="InterPro" id="IPR050624">
    <property type="entry name" value="HTH-type_Tx_Regulator"/>
</dbReference>
<evidence type="ECO:0000256" key="1">
    <source>
        <dbReference type="ARBA" id="ARBA00023125"/>
    </source>
</evidence>
<dbReference type="Proteomes" id="UP000006650">
    <property type="component" value="Chromosome"/>
</dbReference>
<dbReference type="PRINTS" id="PR00455">
    <property type="entry name" value="HTHTETR"/>
</dbReference>
<dbReference type="EMBL" id="CP001632">
    <property type="protein sequence ID" value="ACU93718.1"/>
    <property type="molecule type" value="Genomic_DNA"/>
</dbReference>
<dbReference type="Pfam" id="PF00440">
    <property type="entry name" value="TetR_N"/>
    <property type="match status" value="1"/>
</dbReference>
<dbReference type="eggNOG" id="COG1309">
    <property type="taxonomic scope" value="Bacteria"/>
</dbReference>
<dbReference type="GO" id="GO:0003677">
    <property type="term" value="F:DNA binding"/>
    <property type="evidence" value="ECO:0007669"/>
    <property type="project" value="UniProtKB-UniRule"/>
</dbReference>
<dbReference type="PANTHER" id="PTHR43479">
    <property type="entry name" value="ACREF/ENVCD OPERON REPRESSOR-RELATED"/>
    <property type="match status" value="1"/>
</dbReference>
<dbReference type="KEGG" id="coc:Coch_2174"/>
<dbReference type="SUPFAM" id="SSF46689">
    <property type="entry name" value="Homeodomain-like"/>
    <property type="match status" value="1"/>
</dbReference>
<dbReference type="STRING" id="521097.Coch_2174"/>
<organism evidence="4 5">
    <name type="scientific">Capnocytophaga ochracea (strain ATCC 27872 / DSM 7271 / CCUG 9716 / JCM 12966 / NCTC 12371 / SS31 / VPI 2845)</name>
    <name type="common">Bacteroides ochraceus</name>
    <dbReference type="NCBI Taxonomy" id="521097"/>
    <lineage>
        <taxon>Bacteria</taxon>
        <taxon>Pseudomonadati</taxon>
        <taxon>Bacteroidota</taxon>
        <taxon>Flavobacteriia</taxon>
        <taxon>Flavobacteriales</taxon>
        <taxon>Flavobacteriaceae</taxon>
        <taxon>Capnocytophaga</taxon>
    </lineage>
</organism>
<accession>C7M3U2</accession>
<dbReference type="Gene3D" id="1.10.357.10">
    <property type="entry name" value="Tetracycline Repressor, domain 2"/>
    <property type="match status" value="1"/>
</dbReference>
<dbReference type="HOGENOM" id="CLU_069356_30_0_10"/>
<evidence type="ECO:0000256" key="2">
    <source>
        <dbReference type="PROSITE-ProRule" id="PRU00335"/>
    </source>
</evidence>
<proteinExistence type="predicted"/>
<sequence>MREMKEDIVKRALNDFMQYGFKTFTMDDLANKMGMSKKTLYEYFPSKQDLVDACLDYALEMSCTNVTTFVQGEGSVIENVYRNQKKVQEVFNINSDRPIWELQKYYPKTYERMKSEFAKTDGLFIDKLLEKGWQEGLFRKDINVNFCKVFYTSVQRLRSITHTFPEREFPFWETIYTILEYFFRILVNEKGLKELERVLKEVKDKR</sequence>
<feature type="domain" description="HTH tetR-type" evidence="3">
    <location>
        <begin position="2"/>
        <end position="62"/>
    </location>
</feature>
<keyword evidence="1 2" id="KW-0238">DNA-binding</keyword>
<dbReference type="PANTHER" id="PTHR43479:SF11">
    <property type="entry name" value="ACREF_ENVCD OPERON REPRESSOR-RELATED"/>
    <property type="match status" value="1"/>
</dbReference>
<evidence type="ECO:0000313" key="4">
    <source>
        <dbReference type="EMBL" id="ACU93718.1"/>
    </source>
</evidence>
<dbReference type="InterPro" id="IPR009057">
    <property type="entry name" value="Homeodomain-like_sf"/>
</dbReference>
<dbReference type="InterPro" id="IPR001647">
    <property type="entry name" value="HTH_TetR"/>
</dbReference>
<feature type="DNA-binding region" description="H-T-H motif" evidence="2">
    <location>
        <begin position="25"/>
        <end position="44"/>
    </location>
</feature>
<name>C7M3U2_CAPOD</name>
<protein>
    <submittedName>
        <fullName evidence="4">Transcriptional regulator, TetR family</fullName>
    </submittedName>
</protein>
<keyword evidence="5" id="KW-1185">Reference proteome</keyword>
<reference evidence="4 5" key="1">
    <citation type="journal article" date="2009" name="Stand. Genomic Sci.">
        <title>Complete genome sequence of Capnocytophaga ochracea type strain (VPI 2845).</title>
        <authorList>
            <person name="Mavrommatis K."/>
            <person name="Gronow S."/>
            <person name="Saunders E."/>
            <person name="Land M."/>
            <person name="Lapidus A."/>
            <person name="Copeland A."/>
            <person name="Glavina Del Rio T."/>
            <person name="Nolan M."/>
            <person name="Lucas S."/>
            <person name="Chen F."/>
            <person name="Tice H."/>
            <person name="Cheng J.F."/>
            <person name="Bruce D."/>
            <person name="Goodwin L."/>
            <person name="Pitluck S."/>
            <person name="Pati A."/>
            <person name="Ivanova N."/>
            <person name="Chen A."/>
            <person name="Palaniappan K."/>
            <person name="Chain P."/>
            <person name="Hauser L."/>
            <person name="Chang Y.J."/>
            <person name="Jeffries C.D."/>
            <person name="Brettin T."/>
            <person name="Detter J.C."/>
            <person name="Han C."/>
            <person name="Bristow J."/>
            <person name="Goker M."/>
            <person name="Rohde M."/>
            <person name="Eisen J.A."/>
            <person name="Markowitz V."/>
            <person name="Kyrpides N.C."/>
            <person name="Klenk H.P."/>
            <person name="Hugenholtz P."/>
        </authorList>
    </citation>
    <scope>NUCLEOTIDE SEQUENCE [LARGE SCALE GENOMIC DNA]</scope>
    <source>
        <strain evidence="5">ATCC 27872 / DSM 7271 / JCM 12966 / VPI 2845</strain>
    </source>
</reference>
<dbReference type="Gene3D" id="1.10.10.60">
    <property type="entry name" value="Homeodomain-like"/>
    <property type="match status" value="1"/>
</dbReference>
<evidence type="ECO:0000259" key="3">
    <source>
        <dbReference type="PROSITE" id="PS50977"/>
    </source>
</evidence>
<dbReference type="PROSITE" id="PS50977">
    <property type="entry name" value="HTH_TETR_2"/>
    <property type="match status" value="1"/>
</dbReference>
<gene>
    <name evidence="4" type="ordered locus">Coch_2174</name>
</gene>